<dbReference type="InterPro" id="IPR010753">
    <property type="entry name" value="DUF1330"/>
</dbReference>
<dbReference type="Gene3D" id="3.30.70.100">
    <property type="match status" value="1"/>
</dbReference>
<accession>A0A7X1FWP4</accession>
<dbReference type="Proteomes" id="UP000551327">
    <property type="component" value="Unassembled WGS sequence"/>
</dbReference>
<dbReference type="EMBL" id="JACLAX010000001">
    <property type="protein sequence ID" value="MBC2667747.1"/>
    <property type="molecule type" value="Genomic_DNA"/>
</dbReference>
<gene>
    <name evidence="2" type="ORF">H7F53_01140</name>
</gene>
<evidence type="ECO:0000313" key="3">
    <source>
        <dbReference type="Proteomes" id="UP000551327"/>
    </source>
</evidence>
<evidence type="ECO:0000259" key="1">
    <source>
        <dbReference type="Pfam" id="PF07045"/>
    </source>
</evidence>
<proteinExistence type="predicted"/>
<dbReference type="PANTHER" id="PTHR41521">
    <property type="match status" value="1"/>
</dbReference>
<dbReference type="PANTHER" id="PTHR41521:SF4">
    <property type="entry name" value="BLR0684 PROTEIN"/>
    <property type="match status" value="1"/>
</dbReference>
<dbReference type="InterPro" id="IPR011008">
    <property type="entry name" value="Dimeric_a/b-barrel"/>
</dbReference>
<feature type="domain" description="DUF1330" evidence="1">
    <location>
        <begin position="3"/>
        <end position="100"/>
    </location>
</feature>
<keyword evidence="3" id="KW-1185">Reference proteome</keyword>
<comment type="caution">
    <text evidence="2">The sequence shown here is derived from an EMBL/GenBank/DDBJ whole genome shotgun (WGS) entry which is preliminary data.</text>
</comment>
<dbReference type="Pfam" id="PF07045">
    <property type="entry name" value="DUF1330"/>
    <property type="match status" value="1"/>
</dbReference>
<evidence type="ECO:0000313" key="2">
    <source>
        <dbReference type="EMBL" id="MBC2667747.1"/>
    </source>
</evidence>
<reference evidence="2 3" key="1">
    <citation type="submission" date="2020-08" db="EMBL/GenBank/DDBJ databases">
        <title>The genome sequence of type strain Novosphingobium piscinae KCTC 42194.</title>
        <authorList>
            <person name="Liu Y."/>
        </authorList>
    </citation>
    <scope>NUCLEOTIDE SEQUENCE [LARGE SCALE GENOMIC DNA]</scope>
    <source>
        <strain evidence="2 3">KCTC 42194</strain>
    </source>
</reference>
<dbReference type="RefSeq" id="WP_185677625.1">
    <property type="nucleotide sequence ID" value="NZ_JACLAX010000001.1"/>
</dbReference>
<protein>
    <submittedName>
        <fullName evidence="2">DUF1330 domain-containing protein</fullName>
    </submittedName>
</protein>
<organism evidence="2 3">
    <name type="scientific">Novosphingobium piscinae</name>
    <dbReference type="NCBI Taxonomy" id="1507448"/>
    <lineage>
        <taxon>Bacteria</taxon>
        <taxon>Pseudomonadati</taxon>
        <taxon>Pseudomonadota</taxon>
        <taxon>Alphaproteobacteria</taxon>
        <taxon>Sphingomonadales</taxon>
        <taxon>Sphingomonadaceae</taxon>
        <taxon>Novosphingobium</taxon>
    </lineage>
</organism>
<name>A0A7X1FWP4_9SPHN</name>
<dbReference type="SUPFAM" id="SSF54909">
    <property type="entry name" value="Dimeric alpha+beta barrel"/>
    <property type="match status" value="1"/>
</dbReference>
<sequence length="101" mass="11188">MTAYILVYRETPVRDAAGMAEYSRLNRANAVDWQERYGIAPLAVYGQVEALEGTAPDGVVILRFPSLEQARAWYDSPAYREALALRVGAADWRVVLVEGLG</sequence>
<dbReference type="AlphaFoldDB" id="A0A7X1FWP4"/>